<evidence type="ECO:0000313" key="1">
    <source>
        <dbReference type="EMBL" id="MFD0794490.1"/>
    </source>
</evidence>
<dbReference type="Pfam" id="PF18976">
    <property type="entry name" value="DUF5712"/>
    <property type="match status" value="1"/>
</dbReference>
<organism evidence="1 2">
    <name type="scientific">Mucilaginibacter litoreus</name>
    <dbReference type="NCBI Taxonomy" id="1048221"/>
    <lineage>
        <taxon>Bacteria</taxon>
        <taxon>Pseudomonadati</taxon>
        <taxon>Bacteroidota</taxon>
        <taxon>Sphingobacteriia</taxon>
        <taxon>Sphingobacteriales</taxon>
        <taxon>Sphingobacteriaceae</taxon>
        <taxon>Mucilaginibacter</taxon>
    </lineage>
</organism>
<comment type="caution">
    <text evidence="1">The sequence shown here is derived from an EMBL/GenBank/DDBJ whole genome shotgun (WGS) entry which is preliminary data.</text>
</comment>
<keyword evidence="2" id="KW-1185">Reference proteome</keyword>
<dbReference type="InterPro" id="IPR043766">
    <property type="entry name" value="BfmA-like"/>
</dbReference>
<dbReference type="EMBL" id="JBHTHZ010000011">
    <property type="protein sequence ID" value="MFD0794490.1"/>
    <property type="molecule type" value="Genomic_DNA"/>
</dbReference>
<protein>
    <submittedName>
        <fullName evidence="1">DUF5712 family protein</fullName>
    </submittedName>
</protein>
<name>A0ABW3AUF9_9SPHI</name>
<dbReference type="Proteomes" id="UP001597010">
    <property type="component" value="Unassembled WGS sequence"/>
</dbReference>
<proteinExistence type="predicted"/>
<dbReference type="RefSeq" id="WP_377115899.1">
    <property type="nucleotide sequence ID" value="NZ_JBHTHZ010000011.1"/>
</dbReference>
<sequence length="37" mass="4358">MHSVKHTLKVGQFERVAFKQSAESLFNKLFYYPRNVG</sequence>
<accession>A0ABW3AUF9</accession>
<evidence type="ECO:0000313" key="2">
    <source>
        <dbReference type="Proteomes" id="UP001597010"/>
    </source>
</evidence>
<gene>
    <name evidence="1" type="ORF">ACFQZX_12755</name>
</gene>
<reference evidence="2" key="1">
    <citation type="journal article" date="2019" name="Int. J. Syst. Evol. Microbiol.">
        <title>The Global Catalogue of Microorganisms (GCM) 10K type strain sequencing project: providing services to taxonomists for standard genome sequencing and annotation.</title>
        <authorList>
            <consortium name="The Broad Institute Genomics Platform"/>
            <consortium name="The Broad Institute Genome Sequencing Center for Infectious Disease"/>
            <person name="Wu L."/>
            <person name="Ma J."/>
        </authorList>
    </citation>
    <scope>NUCLEOTIDE SEQUENCE [LARGE SCALE GENOMIC DNA]</scope>
    <source>
        <strain evidence="2">CCUG 61484</strain>
    </source>
</reference>